<feature type="domain" description="N-acetyltransferase" evidence="3">
    <location>
        <begin position="127"/>
        <end position="256"/>
    </location>
</feature>
<organism evidence="4 5">
    <name type="scientific">Kitasatospora aburaviensis</name>
    <dbReference type="NCBI Taxonomy" id="67265"/>
    <lineage>
        <taxon>Bacteria</taxon>
        <taxon>Bacillati</taxon>
        <taxon>Actinomycetota</taxon>
        <taxon>Actinomycetes</taxon>
        <taxon>Kitasatosporales</taxon>
        <taxon>Streptomycetaceae</taxon>
        <taxon>Kitasatospora</taxon>
    </lineage>
</organism>
<dbReference type="SUPFAM" id="SSF55729">
    <property type="entry name" value="Acyl-CoA N-acyltransferases (Nat)"/>
    <property type="match status" value="1"/>
</dbReference>
<dbReference type="Pfam" id="PF00583">
    <property type="entry name" value="Acetyltransf_1"/>
    <property type="match status" value="1"/>
</dbReference>
<keyword evidence="2" id="KW-0012">Acyltransferase</keyword>
<name>A0ABW1EUX4_9ACTN</name>
<dbReference type="InterPro" id="IPR016181">
    <property type="entry name" value="Acyl_CoA_acyltransferase"/>
</dbReference>
<gene>
    <name evidence="4" type="ORF">ACFP0N_11580</name>
</gene>
<dbReference type="CDD" id="cd04301">
    <property type="entry name" value="NAT_SF"/>
    <property type="match status" value="1"/>
</dbReference>
<dbReference type="RefSeq" id="WP_313761772.1">
    <property type="nucleotide sequence ID" value="NZ_BAAAVH010000049.1"/>
</dbReference>
<dbReference type="PANTHER" id="PTHR43877">
    <property type="entry name" value="AMINOALKYLPHOSPHONATE N-ACETYLTRANSFERASE-RELATED-RELATED"/>
    <property type="match status" value="1"/>
</dbReference>
<keyword evidence="1" id="KW-0808">Transferase</keyword>
<dbReference type="Gene3D" id="3.40.630.30">
    <property type="match status" value="1"/>
</dbReference>
<reference evidence="5" key="1">
    <citation type="journal article" date="2019" name="Int. J. Syst. Evol. Microbiol.">
        <title>The Global Catalogue of Microorganisms (GCM) 10K type strain sequencing project: providing services to taxonomists for standard genome sequencing and annotation.</title>
        <authorList>
            <consortium name="The Broad Institute Genomics Platform"/>
            <consortium name="The Broad Institute Genome Sequencing Center for Infectious Disease"/>
            <person name="Wu L."/>
            <person name="Ma J."/>
        </authorList>
    </citation>
    <scope>NUCLEOTIDE SEQUENCE [LARGE SCALE GENOMIC DNA]</scope>
    <source>
        <strain evidence="5">CGMCC 4.1469</strain>
    </source>
</reference>
<evidence type="ECO:0000256" key="1">
    <source>
        <dbReference type="ARBA" id="ARBA00022679"/>
    </source>
</evidence>
<dbReference type="EMBL" id="JBHSOD010000010">
    <property type="protein sequence ID" value="MFC5885611.1"/>
    <property type="molecule type" value="Genomic_DNA"/>
</dbReference>
<dbReference type="PROSITE" id="PS51186">
    <property type="entry name" value="GNAT"/>
    <property type="match status" value="1"/>
</dbReference>
<comment type="caution">
    <text evidence="4">The sequence shown here is derived from an EMBL/GenBank/DDBJ whole genome shotgun (WGS) entry which is preliminary data.</text>
</comment>
<dbReference type="Proteomes" id="UP001596067">
    <property type="component" value="Unassembled WGS sequence"/>
</dbReference>
<accession>A0ABW1EUX4</accession>
<dbReference type="InterPro" id="IPR000182">
    <property type="entry name" value="GNAT_dom"/>
</dbReference>
<evidence type="ECO:0000256" key="2">
    <source>
        <dbReference type="ARBA" id="ARBA00023315"/>
    </source>
</evidence>
<dbReference type="InterPro" id="IPR050832">
    <property type="entry name" value="Bact_Acetyltransf"/>
</dbReference>
<protein>
    <submittedName>
        <fullName evidence="4">GNAT family N-acetyltransferase</fullName>
    </submittedName>
</protein>
<evidence type="ECO:0000313" key="4">
    <source>
        <dbReference type="EMBL" id="MFC5885611.1"/>
    </source>
</evidence>
<keyword evidence="5" id="KW-1185">Reference proteome</keyword>
<evidence type="ECO:0000259" key="3">
    <source>
        <dbReference type="PROSITE" id="PS51186"/>
    </source>
</evidence>
<proteinExistence type="predicted"/>
<sequence length="256" mass="28077">MIPTAVHDRAELADLLRRDPALHAYELGDLDDFFWPWTGWYRLGDSIALVYHGAGGPPTVLAFEQPEAVGALRELLAGLTGLLPRRFYAHVTEGAEDLLVTGFGAESRGLHLKMALTDRARLLRQDSRGELLTRADLPELLALYEAAYPGNWFDPRMLDTGQYVGVRDKGELVAVAGVHVWSPTQRIAALGNITTHPRVRGRGIGKAVVAELCRRLLDTVDEVALNVRADNESAVALYTSLGFATVGRYYELSVGD</sequence>
<evidence type="ECO:0000313" key="5">
    <source>
        <dbReference type="Proteomes" id="UP001596067"/>
    </source>
</evidence>